<dbReference type="Proteomes" id="UP000509322">
    <property type="component" value="Plasmid unnamed1"/>
</dbReference>
<reference evidence="8 12" key="2">
    <citation type="submission" date="2019-01" db="EMBL/GenBank/DDBJ databases">
        <title>Complete Genome Sequence and Annotation of the Paracoccus pantotrophus type strain DSM 2944.</title>
        <authorList>
            <person name="Bockwoldt J.A."/>
            <person name="Zimmermann M."/>
            <person name="Tiso T."/>
            <person name="Blank L.M."/>
        </authorList>
    </citation>
    <scope>NUCLEOTIDE SEQUENCE [LARGE SCALE GENOMIC DNA]</scope>
    <source>
        <strain evidence="8 12">DSM 2944</strain>
        <plasmid evidence="12">ppan2</plasmid>
        <plasmid evidence="8">pPAN2</plasmid>
    </source>
</reference>
<dbReference type="InterPro" id="IPR012699">
    <property type="entry name" value="PhnN"/>
</dbReference>
<keyword evidence="11" id="KW-1185">Reference proteome</keyword>
<evidence type="ECO:0000256" key="1">
    <source>
        <dbReference type="ARBA" id="ARBA00000373"/>
    </source>
</evidence>
<evidence type="ECO:0000256" key="5">
    <source>
        <dbReference type="ARBA" id="ARBA00022840"/>
    </source>
</evidence>
<dbReference type="GO" id="GO:0019634">
    <property type="term" value="P:organic phosphonate metabolic process"/>
    <property type="evidence" value="ECO:0007669"/>
    <property type="project" value="UniProtKB-UniRule"/>
</dbReference>
<evidence type="ECO:0000313" key="8">
    <source>
        <dbReference type="EMBL" id="QFG36419.1"/>
    </source>
</evidence>
<geneLocation type="plasmid" evidence="9 13">
    <name>unnamed1</name>
</geneLocation>
<evidence type="ECO:0000256" key="6">
    <source>
        <dbReference type="HAMAP-Rule" id="MF_00836"/>
    </source>
</evidence>
<comment type="pathway">
    <text evidence="2 6">Metabolic intermediate biosynthesis; 5-phospho-alpha-D-ribose 1-diphosphate biosynthesis; 5-phospho-alpha-D-ribose 1-diphosphate from D-ribose 5-phosphate (route II): step 3/3.</text>
</comment>
<comment type="catalytic activity">
    <reaction evidence="1 6">
        <text>alpha-D-ribose 1,5-bisphosphate + ATP = 5-phospho-alpha-D-ribose 1-diphosphate + ADP</text>
        <dbReference type="Rhea" id="RHEA:20109"/>
        <dbReference type="ChEBI" id="CHEBI:30616"/>
        <dbReference type="ChEBI" id="CHEBI:58017"/>
        <dbReference type="ChEBI" id="CHEBI:68688"/>
        <dbReference type="ChEBI" id="CHEBI:456216"/>
        <dbReference type="EC" id="2.7.4.23"/>
    </reaction>
</comment>
<dbReference type="GeneID" id="51370789"/>
<dbReference type="NCBIfam" id="TIGR02322">
    <property type="entry name" value="phosphon_PhnN"/>
    <property type="match status" value="1"/>
</dbReference>
<dbReference type="GO" id="GO:0005524">
    <property type="term" value="F:ATP binding"/>
    <property type="evidence" value="ECO:0007669"/>
    <property type="project" value="UniProtKB-KW"/>
</dbReference>
<feature type="binding site" evidence="6">
    <location>
        <begin position="10"/>
        <end position="17"/>
    </location>
    <ligand>
        <name>ATP</name>
        <dbReference type="ChEBI" id="CHEBI:30616"/>
    </ligand>
</feature>
<protein>
    <recommendedName>
        <fullName evidence="6">Ribose 1,5-bisphosphate phosphokinase PhnN</fullName>
        <ecNumber evidence="6">2.7.4.23</ecNumber>
    </recommendedName>
    <alternativeName>
        <fullName evidence="6">Ribose 1,5-bisphosphokinase</fullName>
    </alternativeName>
</protein>
<gene>
    <name evidence="6 9" type="primary">phnN</name>
    <name evidence="10" type="ORF">BDE18_3926</name>
    <name evidence="8" type="ORF">ESD82_09440</name>
    <name evidence="9" type="ORF">HYQ43_20020</name>
</gene>
<reference evidence="9 13" key="3">
    <citation type="submission" date="2020-07" db="EMBL/GenBank/DDBJ databases">
        <title>The complete genome of Paracoccus pantotrophus ACCC 10489.</title>
        <authorList>
            <person name="Si Y."/>
        </authorList>
    </citation>
    <scope>NUCLEOTIDE SEQUENCE [LARGE SCALE GENOMIC DNA]</scope>
    <source>
        <strain evidence="9 13">ACCC10489</strain>
        <plasmid evidence="9 13">unnamed1</plasmid>
    </source>
</reference>
<evidence type="ECO:0000313" key="9">
    <source>
        <dbReference type="EMBL" id="QLH16523.1"/>
    </source>
</evidence>
<keyword evidence="3 6" id="KW-0808">Transferase</keyword>
<dbReference type="Proteomes" id="UP000326453">
    <property type="component" value="Plasmid pPAN2"/>
</dbReference>
<evidence type="ECO:0000313" key="10">
    <source>
        <dbReference type="EMBL" id="RKS42995.1"/>
    </source>
</evidence>
<dbReference type="EMBL" id="RBLI01000003">
    <property type="protein sequence ID" value="RKS42995.1"/>
    <property type="molecule type" value="Genomic_DNA"/>
</dbReference>
<keyword evidence="4 6" id="KW-0547">Nucleotide-binding</keyword>
<geneLocation type="plasmid" evidence="12">
    <name>ppan2</name>
</geneLocation>
<reference evidence="10 11" key="1">
    <citation type="submission" date="2018-10" db="EMBL/GenBank/DDBJ databases">
        <title>Genomic Encyclopedia of Archaeal and Bacterial Type Strains, Phase II (KMG-II): from individual species to whole genera.</title>
        <authorList>
            <person name="Goeker M."/>
        </authorList>
    </citation>
    <scope>NUCLEOTIDE SEQUENCE [LARGE SCALE GENOMIC DNA]</scope>
    <source>
        <strain evidence="11">ATCC 35512 / DSM 2944 / CIP 106514 / LMD 82.5 / NBRC 102493 / NCCB 82005 / GB17</strain>
        <strain evidence="10">DSM 2944</strain>
    </source>
</reference>
<dbReference type="Proteomes" id="UP000273626">
    <property type="component" value="Unassembled WGS sequence"/>
</dbReference>
<comment type="similarity">
    <text evidence="6">Belongs to the ribose 1,5-bisphosphokinase family.</text>
</comment>
<dbReference type="OrthoDB" id="341217at2"/>
<dbReference type="SUPFAM" id="SSF52540">
    <property type="entry name" value="P-loop containing nucleoside triphosphate hydrolases"/>
    <property type="match status" value="1"/>
</dbReference>
<dbReference type="SMART" id="SM00072">
    <property type="entry name" value="GuKc"/>
    <property type="match status" value="1"/>
</dbReference>
<keyword evidence="9" id="KW-0614">Plasmid</keyword>
<dbReference type="EMBL" id="CP058691">
    <property type="protein sequence ID" value="QLH16523.1"/>
    <property type="molecule type" value="Genomic_DNA"/>
</dbReference>
<dbReference type="InterPro" id="IPR008145">
    <property type="entry name" value="GK/Ca_channel_bsu"/>
</dbReference>
<dbReference type="UniPathway" id="UPA00087">
    <property type="reaction ID" value="UER00175"/>
</dbReference>
<evidence type="ECO:0000256" key="3">
    <source>
        <dbReference type="ARBA" id="ARBA00022679"/>
    </source>
</evidence>
<evidence type="ECO:0000256" key="4">
    <source>
        <dbReference type="ARBA" id="ARBA00022741"/>
    </source>
</evidence>
<evidence type="ECO:0000256" key="2">
    <source>
        <dbReference type="ARBA" id="ARBA00005069"/>
    </source>
</evidence>
<dbReference type="HAMAP" id="MF_00836">
    <property type="entry name" value="PhnN"/>
    <property type="match status" value="1"/>
</dbReference>
<keyword evidence="9" id="KW-0418">Kinase</keyword>
<dbReference type="InterPro" id="IPR027417">
    <property type="entry name" value="P-loop_NTPase"/>
</dbReference>
<sequence length="177" mass="18356">MSRRLVAVVGPSGAGKDTLMALACAARPDIRAARRVVTRPAEAGGEDFDGVTEAEFAARERAGAFALHWRAHGLGYGIPAAALAGQGTLLINASRAVLAEARARFPGLTVLLVTAPPEVLARRLAGRGRESGADQAARLARAGFPLPPGIVPRVVVNDGTPEQGLARFLAALQPERV</sequence>
<feature type="domain" description="Guanylate kinase/L-type calcium channel beta subunit" evidence="7">
    <location>
        <begin position="2"/>
        <end position="176"/>
    </location>
</feature>
<keyword evidence="5 6" id="KW-0067">ATP-binding</keyword>
<organism evidence="9 13">
    <name type="scientific">Paracoccus pantotrophus</name>
    <name type="common">Thiosphaera pantotropha</name>
    <dbReference type="NCBI Taxonomy" id="82367"/>
    <lineage>
        <taxon>Bacteria</taxon>
        <taxon>Pseudomonadati</taxon>
        <taxon>Pseudomonadota</taxon>
        <taxon>Alphaproteobacteria</taxon>
        <taxon>Rhodobacterales</taxon>
        <taxon>Paracoccaceae</taxon>
        <taxon>Paracoccus</taxon>
    </lineage>
</organism>
<dbReference type="RefSeq" id="WP_024843911.1">
    <property type="nucleotide sequence ID" value="NZ_CP038205.1"/>
</dbReference>
<name>A0A1I5J0S0_PARPN</name>
<dbReference type="EC" id="2.7.4.23" evidence="6"/>
<evidence type="ECO:0000259" key="7">
    <source>
        <dbReference type="SMART" id="SM00072"/>
    </source>
</evidence>
<dbReference type="GO" id="GO:0006015">
    <property type="term" value="P:5-phosphoribose 1-diphosphate biosynthetic process"/>
    <property type="evidence" value="ECO:0007669"/>
    <property type="project" value="UniProtKB-UniRule"/>
</dbReference>
<dbReference type="GO" id="GO:0033863">
    <property type="term" value="F:ribose 1,5-bisphosphate phosphokinase activity"/>
    <property type="evidence" value="ECO:0007669"/>
    <property type="project" value="UniProtKB-UniRule"/>
</dbReference>
<dbReference type="EMBL" id="CP044425">
    <property type="protein sequence ID" value="QFG36419.1"/>
    <property type="molecule type" value="Genomic_DNA"/>
</dbReference>
<accession>A0A1I5J0S0</accession>
<evidence type="ECO:0000313" key="13">
    <source>
        <dbReference type="Proteomes" id="UP000509322"/>
    </source>
</evidence>
<dbReference type="KEGG" id="ppan:ESD82_09440"/>
<geneLocation type="plasmid" evidence="8">
    <name>pPAN2</name>
</geneLocation>
<comment type="function">
    <text evidence="6">Catalyzes the phosphorylation of ribose 1,5-bisphosphate to 5-phospho-D-ribosyl alpha-1-diphosphate (PRPP).</text>
</comment>
<dbReference type="Gene3D" id="3.40.50.300">
    <property type="entry name" value="P-loop containing nucleotide triphosphate hydrolases"/>
    <property type="match status" value="1"/>
</dbReference>
<evidence type="ECO:0000313" key="11">
    <source>
        <dbReference type="Proteomes" id="UP000273626"/>
    </source>
</evidence>
<evidence type="ECO:0000313" key="12">
    <source>
        <dbReference type="Proteomes" id="UP000326453"/>
    </source>
</evidence>
<proteinExistence type="inferred from homology"/>
<dbReference type="AlphaFoldDB" id="A0A1I5J0S0"/>